<organism evidence="2 3">
    <name type="scientific">Ornithinimicrobium kibberense</name>
    <dbReference type="NCBI Taxonomy" id="282060"/>
    <lineage>
        <taxon>Bacteria</taxon>
        <taxon>Bacillati</taxon>
        <taxon>Actinomycetota</taxon>
        <taxon>Actinomycetes</taxon>
        <taxon>Micrococcales</taxon>
        <taxon>Ornithinimicrobiaceae</taxon>
        <taxon>Ornithinimicrobium</taxon>
    </lineage>
</organism>
<comment type="caution">
    <text evidence="2">The sequence shown here is derived from an EMBL/GenBank/DDBJ whole genome shotgun (WGS) entry which is preliminary data.</text>
</comment>
<evidence type="ECO:0000313" key="2">
    <source>
        <dbReference type="EMBL" id="MFB9733253.1"/>
    </source>
</evidence>
<dbReference type="PANTHER" id="PTHR35868:SF3">
    <property type="entry name" value="DUF2804 DOMAIN-CONTAINING PROTEIN"/>
    <property type="match status" value="1"/>
</dbReference>
<keyword evidence="3" id="KW-1185">Reference proteome</keyword>
<dbReference type="InterPro" id="IPR021243">
    <property type="entry name" value="DUF2804"/>
</dbReference>
<dbReference type="RefSeq" id="WP_202876638.1">
    <property type="nucleotide sequence ID" value="NZ_JBHMAX010000028.1"/>
</dbReference>
<feature type="region of interest" description="Disordered" evidence="1">
    <location>
        <begin position="1"/>
        <end position="24"/>
    </location>
</feature>
<dbReference type="EMBL" id="JBHMAX010000028">
    <property type="protein sequence ID" value="MFB9733253.1"/>
    <property type="molecule type" value="Genomic_DNA"/>
</dbReference>
<gene>
    <name evidence="2" type="ORF">ACFFN0_14490</name>
</gene>
<protein>
    <submittedName>
        <fullName evidence="2">DUF2804 domain-containing protein</fullName>
    </submittedName>
</protein>
<evidence type="ECO:0000313" key="3">
    <source>
        <dbReference type="Proteomes" id="UP001589613"/>
    </source>
</evidence>
<evidence type="ECO:0000256" key="1">
    <source>
        <dbReference type="SAM" id="MobiDB-lite"/>
    </source>
</evidence>
<dbReference type="Pfam" id="PF10974">
    <property type="entry name" value="DUF2804"/>
    <property type="match status" value="1"/>
</dbReference>
<reference evidence="2 3" key="1">
    <citation type="submission" date="2024-09" db="EMBL/GenBank/DDBJ databases">
        <authorList>
            <person name="Sun Q."/>
            <person name="Mori K."/>
        </authorList>
    </citation>
    <scope>NUCLEOTIDE SEQUENCE [LARGE SCALE GENOMIC DNA]</scope>
    <source>
        <strain evidence="2 3">JCM 12763</strain>
    </source>
</reference>
<feature type="compositionally biased region" description="Basic and acidic residues" evidence="1">
    <location>
        <begin position="1"/>
        <end position="13"/>
    </location>
</feature>
<name>A0ABV5V610_9MICO</name>
<dbReference type="Proteomes" id="UP001589613">
    <property type="component" value="Unassembled WGS sequence"/>
</dbReference>
<dbReference type="PANTHER" id="PTHR35868">
    <property type="entry name" value="DUF2804 DOMAIN-CONTAINING PROTEIN-RELATED"/>
    <property type="match status" value="1"/>
</dbReference>
<accession>A0ABV5V610</accession>
<proteinExistence type="predicted"/>
<sequence length="102" mass="11634">MDRGHRPDGERALRGRTAAQDSRGALRTYDREDWTAPWLIEGERVSVRLTPFERVARTNLLVVAGETHQCFGTFSGWAVDDHGQRVDLDGLVGWAEEARNRW</sequence>